<evidence type="ECO:0008006" key="4">
    <source>
        <dbReference type="Google" id="ProtNLM"/>
    </source>
</evidence>
<keyword evidence="1" id="KW-1133">Transmembrane helix</keyword>
<dbReference type="RefSeq" id="WP_171203451.1">
    <property type="nucleotide sequence ID" value="NZ_BAAANP010000001.1"/>
</dbReference>
<dbReference type="AlphaFoldDB" id="A0A849BQ85"/>
<organism evidence="2 3">
    <name type="scientific">Pseudokineococcus marinus</name>
    <dbReference type="NCBI Taxonomy" id="351215"/>
    <lineage>
        <taxon>Bacteria</taxon>
        <taxon>Bacillati</taxon>
        <taxon>Actinomycetota</taxon>
        <taxon>Actinomycetes</taxon>
        <taxon>Kineosporiales</taxon>
        <taxon>Kineosporiaceae</taxon>
        <taxon>Pseudokineococcus</taxon>
    </lineage>
</organism>
<gene>
    <name evidence="2" type="ORF">HLB09_11205</name>
</gene>
<name>A0A849BQ85_9ACTN</name>
<feature type="transmembrane region" description="Helical" evidence="1">
    <location>
        <begin position="30"/>
        <end position="52"/>
    </location>
</feature>
<dbReference type="Proteomes" id="UP000555552">
    <property type="component" value="Unassembled WGS sequence"/>
</dbReference>
<sequence length="156" mass="17179">MADRSPPDLEDLARVHWEPFVPPRGRARTVLVVLGVVVVVGLVAVVTSVVVLDGPRGVGRLLANWALLPVVLAVSRRGTEVGPEGLRRRHGVVRRAWRPWEDVVEVRPPGRWDQWPVAVLDRERLDLRGMATGDVERLAAALERARRHGPGTAGRA</sequence>
<dbReference type="EMBL" id="JABEMA010000174">
    <property type="protein sequence ID" value="NNH23645.1"/>
    <property type="molecule type" value="Genomic_DNA"/>
</dbReference>
<evidence type="ECO:0000313" key="2">
    <source>
        <dbReference type="EMBL" id="NNH23645.1"/>
    </source>
</evidence>
<keyword evidence="1" id="KW-0472">Membrane</keyword>
<reference evidence="2 3" key="1">
    <citation type="submission" date="2020-05" db="EMBL/GenBank/DDBJ databases">
        <title>MicrobeNet Type strains.</title>
        <authorList>
            <person name="Nicholson A.C."/>
        </authorList>
    </citation>
    <scope>NUCLEOTIDE SEQUENCE [LARGE SCALE GENOMIC DNA]</scope>
    <source>
        <strain evidence="2 3">JCM 14547</strain>
    </source>
</reference>
<proteinExistence type="predicted"/>
<protein>
    <recommendedName>
        <fullName evidence="4">PH domain-containing protein</fullName>
    </recommendedName>
</protein>
<evidence type="ECO:0000313" key="3">
    <source>
        <dbReference type="Proteomes" id="UP000555552"/>
    </source>
</evidence>
<keyword evidence="1" id="KW-0812">Transmembrane</keyword>
<evidence type="ECO:0000256" key="1">
    <source>
        <dbReference type="SAM" id="Phobius"/>
    </source>
</evidence>
<accession>A0A849BQ85</accession>
<comment type="caution">
    <text evidence="2">The sequence shown here is derived from an EMBL/GenBank/DDBJ whole genome shotgun (WGS) entry which is preliminary data.</text>
</comment>
<keyword evidence="3" id="KW-1185">Reference proteome</keyword>